<reference evidence="3 4" key="1">
    <citation type="submission" date="2019-03" db="EMBL/GenBank/DDBJ databases">
        <title>Subsurface microbial communities from deep shales in Ohio and West Virginia, USA.</title>
        <authorList>
            <person name="Wrighton K."/>
        </authorList>
    </citation>
    <scope>NUCLEOTIDE SEQUENCE [LARGE SCALE GENOMIC DNA]</scope>
    <source>
        <strain evidence="3 4">MSL 6dP</strain>
    </source>
</reference>
<dbReference type="InterPro" id="IPR006668">
    <property type="entry name" value="Mg_transptr_MgtE_intracell_dom"/>
</dbReference>
<dbReference type="Proteomes" id="UP000295832">
    <property type="component" value="Unassembled WGS sequence"/>
</dbReference>
<feature type="domain" description="Magnesium transporter MgtE intracellular" evidence="2">
    <location>
        <begin position="124"/>
        <end position="181"/>
    </location>
</feature>
<name>A0A4V6QB97_9FIRM</name>
<dbReference type="SUPFAM" id="SSF158791">
    <property type="entry name" value="MgtE N-terminal domain-like"/>
    <property type="match status" value="1"/>
</dbReference>
<proteinExistence type="predicted"/>
<evidence type="ECO:0000313" key="4">
    <source>
        <dbReference type="Proteomes" id="UP000295832"/>
    </source>
</evidence>
<evidence type="ECO:0000259" key="2">
    <source>
        <dbReference type="Pfam" id="PF03448"/>
    </source>
</evidence>
<gene>
    <name evidence="3" type="ORF">C7959_10953</name>
</gene>
<dbReference type="EMBL" id="SOEG01000009">
    <property type="protein sequence ID" value="TDX51930.1"/>
    <property type="molecule type" value="Genomic_DNA"/>
</dbReference>
<dbReference type="AlphaFoldDB" id="A0A4V6QB97"/>
<dbReference type="Gene3D" id="1.25.60.10">
    <property type="entry name" value="MgtE N-terminal domain-like"/>
    <property type="match status" value="1"/>
</dbReference>
<feature type="coiled-coil region" evidence="1">
    <location>
        <begin position="51"/>
        <end position="120"/>
    </location>
</feature>
<keyword evidence="1" id="KW-0175">Coiled coil</keyword>
<dbReference type="InterPro" id="IPR038076">
    <property type="entry name" value="MgtE_N_sf"/>
</dbReference>
<evidence type="ECO:0000256" key="1">
    <source>
        <dbReference type="SAM" id="Coils"/>
    </source>
</evidence>
<comment type="caution">
    <text evidence="3">The sequence shown here is derived from an EMBL/GenBank/DDBJ whole genome shotgun (WGS) entry which is preliminary data.</text>
</comment>
<accession>A0A4V6QB97</accession>
<protein>
    <submittedName>
        <fullName evidence="3">Centromere-associated protein K</fullName>
    </submittedName>
</protein>
<dbReference type="STRING" id="926561.GCA_000379025_02977"/>
<dbReference type="RefSeq" id="WP_018250111.1">
    <property type="nucleotide sequence ID" value="NZ_SOEG01000009.1"/>
</dbReference>
<keyword evidence="4" id="KW-1185">Reference proteome</keyword>
<evidence type="ECO:0000313" key="3">
    <source>
        <dbReference type="EMBL" id="TDX51930.1"/>
    </source>
</evidence>
<dbReference type="Pfam" id="PF03448">
    <property type="entry name" value="MgtE_N"/>
    <property type="match status" value="1"/>
</dbReference>
<sequence length="181" mass="20472">MKKKILLGLVVLLVLAALSLFLLDYFKVFTIEDIKKASLSKVESIPAVDKYLVTKNENKALEDQVKELKGNLEKLQQQNQKLFEELKTRDNIISEQKNNIADLNANIKNIKTDKIAYEEKTKKLADVYSEMDAEKSAQIIPKLNEKLAIDILNQIDEEIVAEILSSMDSGIAADISTRLSY</sequence>
<organism evidence="3 4">
    <name type="scientific">Orenia marismortui</name>
    <dbReference type="NCBI Taxonomy" id="46469"/>
    <lineage>
        <taxon>Bacteria</taxon>
        <taxon>Bacillati</taxon>
        <taxon>Bacillota</taxon>
        <taxon>Clostridia</taxon>
        <taxon>Halanaerobiales</taxon>
        <taxon>Halobacteroidaceae</taxon>
        <taxon>Orenia</taxon>
    </lineage>
</organism>